<dbReference type="InterPro" id="IPR035398">
    <property type="entry name" value="Bac_rhamnosid_C"/>
</dbReference>
<feature type="domain" description="Alpha-L-rhamnosidase six-hairpin glycosidase" evidence="6">
    <location>
        <begin position="414"/>
        <end position="768"/>
    </location>
</feature>
<dbReference type="GO" id="GO:0030596">
    <property type="term" value="F:alpha-L-rhamnosidase activity"/>
    <property type="evidence" value="ECO:0007669"/>
    <property type="project" value="UniProtKB-EC"/>
</dbReference>
<name>A0A9D1ZUH8_9FIRM</name>
<reference evidence="8" key="2">
    <citation type="submission" date="2021-04" db="EMBL/GenBank/DDBJ databases">
        <authorList>
            <person name="Gilroy R."/>
        </authorList>
    </citation>
    <scope>NUCLEOTIDE SEQUENCE</scope>
    <source>
        <strain evidence="8">1345</strain>
    </source>
</reference>
<evidence type="ECO:0000259" key="6">
    <source>
        <dbReference type="Pfam" id="PF17389"/>
    </source>
</evidence>
<dbReference type="Gene3D" id="2.60.120.260">
    <property type="entry name" value="Galactose-binding domain-like"/>
    <property type="match status" value="2"/>
</dbReference>
<sequence>MKAINLKTEYLVNPIGIDIKNPRLMWNCEGGKKQTAYRIIAVSDGKEVWDSGKVKSSSMRAEYPQPPKSRQKVEWSVTLWDENDKEGERASAAFEYGLLNASDWQAKWISGNYRVNKRRRYPVDCFKKDFTAIGVVKARLYVTACGLYEVKINGGRAGNFVLAPGHTDYTKRIQYQTYDVTELIKSGANVITAELADGWYRGSCGAWGLKNQYGTQTKLLAQLELTDGSGKISRIVTDESWRWSDNGPITFADNKDGEIVDARKKPTYSGNAKLAKCKVVPSASNNVALTEHERFSNPKLIVTPKGAKVLDFGQNIAGYVAFTVNARAGQRLVLRFGEMFDGEGEFTQKNIQCATKKRATPLQKIEYTCKGGVNTYKTKFAIFGFQYMLVEGDAEWKADDFTAVAVYSDMQPTLSFDCSHNLINRFVQNTMWSAKNNHADVPTDCPTRERHGWTGDAQIFVNTASYLFDYDSFARKYIADMCDGQHKNGCFRQITPRGGIDFYMNTMDGSAGWSDAGVLIPYRLWKQYGDKRIISQNYAAMKKYAMFKIKTLGKWYLTALPTGVGLKYRKYISNYGQSYGEWAEPVDVNAFRISDFVCPHPEETTAYVVYMLEHMAEIAAELGKKDDEKLYKKYADRARTGYRRLVQTKKYSYDTDRQAKLVRPLYMNLLTGEQREFAQKRLLKALDNYGWRLGTGFLSTPFILYVLSDMNIEYAYRLLENEEMPGWLFMPKMGANTIWESWEGTKAQGGVASLNHYSKGAVCEWLFGEMCGINVDGENKFRIAPKPGGRLTYARAEYQSVYGKVVCGWEKTEKGCTYAITIPSNCKAEILLPNGESHSVEAGKYTYSI</sequence>
<evidence type="ECO:0000256" key="1">
    <source>
        <dbReference type="ARBA" id="ARBA00001445"/>
    </source>
</evidence>
<dbReference type="Pfam" id="PF17389">
    <property type="entry name" value="Bac_rhamnosid6H"/>
    <property type="match status" value="1"/>
</dbReference>
<dbReference type="Proteomes" id="UP000886750">
    <property type="component" value="Unassembled WGS sequence"/>
</dbReference>
<dbReference type="PANTHER" id="PTHR33307">
    <property type="entry name" value="ALPHA-RHAMNOSIDASE (EUROFUNG)"/>
    <property type="match status" value="1"/>
</dbReference>
<organism evidence="8 9">
    <name type="scientific">Candidatus Borkfalkia excrementigallinarum</name>
    <dbReference type="NCBI Taxonomy" id="2838506"/>
    <lineage>
        <taxon>Bacteria</taxon>
        <taxon>Bacillati</taxon>
        <taxon>Bacillota</taxon>
        <taxon>Clostridia</taxon>
        <taxon>Christensenellales</taxon>
        <taxon>Christensenellaceae</taxon>
        <taxon>Candidatus Borkfalkia</taxon>
    </lineage>
</organism>
<dbReference type="Pfam" id="PF17390">
    <property type="entry name" value="Bac_rhamnosid_C"/>
    <property type="match status" value="1"/>
</dbReference>
<protein>
    <recommendedName>
        <fullName evidence="2">alpha-L-rhamnosidase</fullName>
        <ecNumber evidence="2">3.2.1.40</ecNumber>
    </recommendedName>
</protein>
<proteinExistence type="predicted"/>
<dbReference type="Pfam" id="PF08531">
    <property type="entry name" value="Bac_rhamnosid_N"/>
    <property type="match status" value="1"/>
</dbReference>
<dbReference type="EMBL" id="DXCQ01000005">
    <property type="protein sequence ID" value="HIY96140.1"/>
    <property type="molecule type" value="Genomic_DNA"/>
</dbReference>
<dbReference type="InterPro" id="IPR035396">
    <property type="entry name" value="Bac_rhamnosid6H"/>
</dbReference>
<dbReference type="InterPro" id="IPR012341">
    <property type="entry name" value="6hp_glycosidase-like_sf"/>
</dbReference>
<evidence type="ECO:0000313" key="9">
    <source>
        <dbReference type="Proteomes" id="UP000886750"/>
    </source>
</evidence>
<dbReference type="Pfam" id="PF05592">
    <property type="entry name" value="Bac_rhamnosid"/>
    <property type="match status" value="1"/>
</dbReference>
<dbReference type="InterPro" id="IPR013783">
    <property type="entry name" value="Ig-like_fold"/>
</dbReference>
<dbReference type="PIRSF" id="PIRSF010631">
    <property type="entry name" value="A-rhamnsds"/>
    <property type="match status" value="1"/>
</dbReference>
<dbReference type="Gene3D" id="1.50.10.10">
    <property type="match status" value="1"/>
</dbReference>
<evidence type="ECO:0000259" key="7">
    <source>
        <dbReference type="Pfam" id="PF17390"/>
    </source>
</evidence>
<feature type="domain" description="Bacterial alpha-L-rhamnosidase N-terminal" evidence="5">
    <location>
        <begin position="135"/>
        <end position="281"/>
    </location>
</feature>
<dbReference type="Gene3D" id="2.60.40.10">
    <property type="entry name" value="Immunoglobulins"/>
    <property type="match status" value="1"/>
</dbReference>
<evidence type="ECO:0000313" key="8">
    <source>
        <dbReference type="EMBL" id="HIY96140.1"/>
    </source>
</evidence>
<dbReference type="InterPro" id="IPR008902">
    <property type="entry name" value="Rhamnosid_concanavalin"/>
</dbReference>
<dbReference type="InterPro" id="IPR013737">
    <property type="entry name" value="Bac_rhamnosid_N"/>
</dbReference>
<evidence type="ECO:0000259" key="4">
    <source>
        <dbReference type="Pfam" id="PF05592"/>
    </source>
</evidence>
<evidence type="ECO:0000259" key="5">
    <source>
        <dbReference type="Pfam" id="PF08531"/>
    </source>
</evidence>
<evidence type="ECO:0000256" key="2">
    <source>
        <dbReference type="ARBA" id="ARBA00012652"/>
    </source>
</evidence>
<dbReference type="AlphaFoldDB" id="A0A9D1ZUH8"/>
<gene>
    <name evidence="8" type="ORF">H9729_00460</name>
</gene>
<dbReference type="InterPro" id="IPR016007">
    <property type="entry name" value="Alpha_rhamnosid"/>
</dbReference>
<comment type="catalytic activity">
    <reaction evidence="1">
        <text>Hydrolysis of terminal non-reducing alpha-L-rhamnose residues in alpha-L-rhamnosides.</text>
        <dbReference type="EC" id="3.2.1.40"/>
    </reaction>
</comment>
<dbReference type="PANTHER" id="PTHR33307:SF6">
    <property type="entry name" value="ALPHA-RHAMNOSIDASE (EUROFUNG)-RELATED"/>
    <property type="match status" value="1"/>
</dbReference>
<dbReference type="InterPro" id="IPR008928">
    <property type="entry name" value="6-hairpin_glycosidase_sf"/>
</dbReference>
<comment type="caution">
    <text evidence="8">The sequence shown here is derived from an EMBL/GenBank/DDBJ whole genome shotgun (WGS) entry which is preliminary data.</text>
</comment>
<reference evidence="8" key="1">
    <citation type="journal article" date="2021" name="PeerJ">
        <title>Extensive microbial diversity within the chicken gut microbiome revealed by metagenomics and culture.</title>
        <authorList>
            <person name="Gilroy R."/>
            <person name="Ravi A."/>
            <person name="Getino M."/>
            <person name="Pursley I."/>
            <person name="Horton D.L."/>
            <person name="Alikhan N.F."/>
            <person name="Baker D."/>
            <person name="Gharbi K."/>
            <person name="Hall N."/>
            <person name="Watson M."/>
            <person name="Adriaenssens E.M."/>
            <person name="Foster-Nyarko E."/>
            <person name="Jarju S."/>
            <person name="Secka A."/>
            <person name="Antonio M."/>
            <person name="Oren A."/>
            <person name="Chaudhuri R.R."/>
            <person name="La Ragione R."/>
            <person name="Hildebrand F."/>
            <person name="Pallen M.J."/>
        </authorList>
    </citation>
    <scope>NUCLEOTIDE SEQUENCE</scope>
    <source>
        <strain evidence="8">1345</strain>
    </source>
</reference>
<accession>A0A9D1ZUH8</accession>
<dbReference type="Pfam" id="PF25788">
    <property type="entry name" value="Ig_Rha78A_N"/>
    <property type="match status" value="1"/>
</dbReference>
<feature type="domain" description="Alpha-L-rhamnosidase concanavalin-like" evidence="4">
    <location>
        <begin position="303"/>
        <end position="407"/>
    </location>
</feature>
<dbReference type="EC" id="3.2.1.40" evidence="2"/>
<feature type="domain" description="Alpha-L-rhamnosidase C-terminal" evidence="7">
    <location>
        <begin position="780"/>
        <end position="842"/>
    </location>
</feature>
<dbReference type="SUPFAM" id="SSF48208">
    <property type="entry name" value="Six-hairpin glycosidases"/>
    <property type="match status" value="1"/>
</dbReference>
<evidence type="ECO:0000256" key="3">
    <source>
        <dbReference type="ARBA" id="ARBA00022801"/>
    </source>
</evidence>
<dbReference type="GO" id="GO:0005975">
    <property type="term" value="P:carbohydrate metabolic process"/>
    <property type="evidence" value="ECO:0007669"/>
    <property type="project" value="InterPro"/>
</dbReference>
<keyword evidence="3 8" id="KW-0378">Hydrolase</keyword>
<dbReference type="Gene3D" id="2.60.420.10">
    <property type="entry name" value="Maltose phosphorylase, domain 3"/>
    <property type="match status" value="1"/>
</dbReference>